<evidence type="ECO:0000313" key="2">
    <source>
        <dbReference type="EMBL" id="AXY78067.1"/>
    </source>
</evidence>
<name>A0A3B7MVU3_9BACT</name>
<organism evidence="2 3">
    <name type="scientific">Paraflavitalea soli</name>
    <dbReference type="NCBI Taxonomy" id="2315862"/>
    <lineage>
        <taxon>Bacteria</taxon>
        <taxon>Pseudomonadati</taxon>
        <taxon>Bacteroidota</taxon>
        <taxon>Chitinophagia</taxon>
        <taxon>Chitinophagales</taxon>
        <taxon>Chitinophagaceae</taxon>
        <taxon>Paraflavitalea</taxon>
    </lineage>
</organism>
<sequence length="230" mass="26189">MYKKLSMPVLFLFVFTEGIAQLNTLGSNPFMSDANGRPAYLKTEYNVEGSPWYHDAYSVAEITSTAGKVYSNVQVKINLAENEVLYLADDGKEMVATIPIKKIRFIQFVSKEGVADKVLESFGQPMNTPKNIIYEVLDSGKCTLLRQIRITSQDNRRFNEASITRTFQRSEFCHVLLPDGKIQKLSAGKDDMINLLQDKKAEVSAFIDEKRLKCRNVEDYRKVIAYYNSL</sequence>
<accession>A0A3B7MVU3</accession>
<protein>
    <submittedName>
        <fullName evidence="2">Uncharacterized protein</fullName>
    </submittedName>
</protein>
<dbReference type="EMBL" id="CP032157">
    <property type="protein sequence ID" value="AXY78067.1"/>
    <property type="molecule type" value="Genomic_DNA"/>
</dbReference>
<keyword evidence="3" id="KW-1185">Reference proteome</keyword>
<dbReference type="KEGG" id="pseg:D3H65_30540"/>
<keyword evidence="1" id="KW-0732">Signal</keyword>
<feature type="chain" id="PRO_5017823023" evidence="1">
    <location>
        <begin position="21"/>
        <end position="230"/>
    </location>
</feature>
<dbReference type="AlphaFoldDB" id="A0A3B7MVU3"/>
<proteinExistence type="predicted"/>
<dbReference type="RefSeq" id="WP_119053940.1">
    <property type="nucleotide sequence ID" value="NZ_CP032157.1"/>
</dbReference>
<gene>
    <name evidence="2" type="ORF">D3H65_30540</name>
</gene>
<feature type="signal peptide" evidence="1">
    <location>
        <begin position="1"/>
        <end position="20"/>
    </location>
</feature>
<dbReference type="Proteomes" id="UP000263900">
    <property type="component" value="Chromosome"/>
</dbReference>
<evidence type="ECO:0000256" key="1">
    <source>
        <dbReference type="SAM" id="SignalP"/>
    </source>
</evidence>
<reference evidence="2 3" key="1">
    <citation type="submission" date="2018-09" db="EMBL/GenBank/DDBJ databases">
        <title>Genome sequencing of strain 6GH32-13.</title>
        <authorList>
            <person name="Weon H.-Y."/>
            <person name="Heo J."/>
            <person name="Kwon S.-W."/>
        </authorList>
    </citation>
    <scope>NUCLEOTIDE SEQUENCE [LARGE SCALE GENOMIC DNA]</scope>
    <source>
        <strain evidence="2 3">5GH32-13</strain>
    </source>
</reference>
<evidence type="ECO:0000313" key="3">
    <source>
        <dbReference type="Proteomes" id="UP000263900"/>
    </source>
</evidence>